<evidence type="ECO:0000256" key="1">
    <source>
        <dbReference type="ARBA" id="ARBA00004300"/>
    </source>
</evidence>
<evidence type="ECO:0000256" key="8">
    <source>
        <dbReference type="ARBA" id="ARBA00025273"/>
    </source>
</evidence>
<comment type="function">
    <text evidence="8">Plays a role in the organization of both preexisting and nascent microtubules in interphase cells. During mitosis, required for the organization and orientation of the mitotic spindle.</text>
</comment>
<dbReference type="AlphaFoldDB" id="A0A8B7XVV9"/>
<dbReference type="RefSeq" id="XP_022085013.1">
    <property type="nucleotide sequence ID" value="XM_022229321.1"/>
</dbReference>
<dbReference type="RefSeq" id="XP_022085003.1">
    <property type="nucleotide sequence ID" value="XM_022229311.1"/>
</dbReference>
<dbReference type="GO" id="GO:0005813">
    <property type="term" value="C:centrosome"/>
    <property type="evidence" value="ECO:0007669"/>
    <property type="project" value="UniProtKB-SubCell"/>
</dbReference>
<dbReference type="GO" id="GO:0043015">
    <property type="term" value="F:gamma-tubulin binding"/>
    <property type="evidence" value="ECO:0007669"/>
    <property type="project" value="InterPro"/>
</dbReference>
<evidence type="ECO:0000256" key="5">
    <source>
        <dbReference type="ARBA" id="ARBA00022803"/>
    </source>
</evidence>
<evidence type="ECO:0000256" key="4">
    <source>
        <dbReference type="ARBA" id="ARBA00022490"/>
    </source>
</evidence>
<keyword evidence="4" id="KW-0963">Cytoplasm</keyword>
<keyword evidence="7" id="KW-0206">Cytoskeleton</keyword>
<proteinExistence type="predicted"/>
<reference evidence="10 11" key="1">
    <citation type="submission" date="2025-04" db="UniProtKB">
        <authorList>
            <consortium name="RefSeq"/>
        </authorList>
    </citation>
    <scope>IDENTIFICATION</scope>
</reference>
<name>A0A8B7XVV9_ACAPL</name>
<keyword evidence="6" id="KW-0175">Coiled coil</keyword>
<evidence type="ECO:0000256" key="7">
    <source>
        <dbReference type="ARBA" id="ARBA00023212"/>
    </source>
</evidence>
<comment type="subunit">
    <text evidence="2">Directly interacts with tubulin-gamma; this interaction determines centrosomal localization.</text>
</comment>
<dbReference type="PANTHER" id="PTHR14594">
    <property type="entry name" value="CENTROSOMAL PROTEIN OF 70 KDA"/>
    <property type="match status" value="1"/>
</dbReference>
<keyword evidence="5" id="KW-0802">TPR repeat</keyword>
<comment type="subcellular location">
    <subcellularLocation>
        <location evidence="1">Cytoplasm</location>
        <location evidence="1">Cytoskeleton</location>
        <location evidence="1">Microtubule organizing center</location>
        <location evidence="1">Centrosome</location>
    </subcellularLocation>
</comment>
<dbReference type="PANTHER" id="PTHR14594:SF1">
    <property type="entry name" value="CENTROSOMAL PROTEIN OF 70 KDA"/>
    <property type="match status" value="1"/>
</dbReference>
<keyword evidence="9" id="KW-1185">Reference proteome</keyword>
<evidence type="ECO:0000313" key="11">
    <source>
        <dbReference type="RefSeq" id="XP_022085013.1"/>
    </source>
</evidence>
<dbReference type="OrthoDB" id="2020926at2759"/>
<organism evidence="9 10">
    <name type="scientific">Acanthaster planci</name>
    <name type="common">Crown-of-thorns starfish</name>
    <dbReference type="NCBI Taxonomy" id="133434"/>
    <lineage>
        <taxon>Eukaryota</taxon>
        <taxon>Metazoa</taxon>
        <taxon>Echinodermata</taxon>
        <taxon>Eleutherozoa</taxon>
        <taxon>Asterozoa</taxon>
        <taxon>Asteroidea</taxon>
        <taxon>Valvatacea</taxon>
        <taxon>Valvatida</taxon>
        <taxon>Acanthasteridae</taxon>
        <taxon>Acanthaster</taxon>
    </lineage>
</organism>
<dbReference type="OMA" id="WIHLLAE"/>
<dbReference type="GO" id="GO:0060271">
    <property type="term" value="P:cilium assembly"/>
    <property type="evidence" value="ECO:0007669"/>
    <property type="project" value="InterPro"/>
</dbReference>
<evidence type="ECO:0000256" key="2">
    <source>
        <dbReference type="ARBA" id="ARBA00011832"/>
    </source>
</evidence>
<evidence type="ECO:0000313" key="9">
    <source>
        <dbReference type="Proteomes" id="UP000694845"/>
    </source>
</evidence>
<gene>
    <name evidence="10 11" type="primary">LOC110976223</name>
</gene>
<dbReference type="GO" id="GO:0070507">
    <property type="term" value="P:regulation of microtubule cytoskeleton organization"/>
    <property type="evidence" value="ECO:0007669"/>
    <property type="project" value="InterPro"/>
</dbReference>
<sequence length="329" mass="37616">MPHQNESEYASVLQQLRETTKSVLNDLQQLKTNPLLASSSTSCQYVDHIASKTQEVIQIVDQLSTRARHKETKSSKYRDASAVTMPNILQNVSMQQYHNMEVFTKQVLDIVELGASFNLPVVKSSHHHATDGDGHKQGHKHIDRRIHRSHHPHRHKHSMWCQRSYHHVVPTLESWIHLLAEARDKTPSVVKARMDSEHAKMVAHFQRLFDVPTEGGVYTRMNELYSRVGEMQNVLHSLRDVLGLDEAASTNSIVTATTQLCELYSSSTTHLLGQLLQQEHLDRVISRMEHYRKFFPIFDSMVKDLMEILGVVSMDRIVPAVRALKLLAS</sequence>
<dbReference type="Proteomes" id="UP000694845">
    <property type="component" value="Unplaced"/>
</dbReference>
<evidence type="ECO:0000256" key="3">
    <source>
        <dbReference type="ARBA" id="ARBA00018408"/>
    </source>
</evidence>
<evidence type="ECO:0000313" key="10">
    <source>
        <dbReference type="RefSeq" id="XP_022085003.1"/>
    </source>
</evidence>
<protein>
    <recommendedName>
        <fullName evidence="3">Centrosomal protein of 70 kDa</fullName>
    </recommendedName>
</protein>
<dbReference type="InterPro" id="IPR037692">
    <property type="entry name" value="CEP70"/>
</dbReference>
<dbReference type="KEGG" id="aplc:110976223"/>
<dbReference type="GeneID" id="110976223"/>
<evidence type="ECO:0000256" key="6">
    <source>
        <dbReference type="ARBA" id="ARBA00023054"/>
    </source>
</evidence>
<accession>A0A8B7XVV9</accession>